<keyword evidence="2" id="KW-1185">Reference proteome</keyword>
<evidence type="ECO:0000313" key="2">
    <source>
        <dbReference type="Proteomes" id="UP000482487"/>
    </source>
</evidence>
<organism evidence="1 2">
    <name type="scientific">Solidesulfovibrio aerotolerans</name>
    <dbReference type="NCBI Taxonomy" id="295255"/>
    <lineage>
        <taxon>Bacteria</taxon>
        <taxon>Pseudomonadati</taxon>
        <taxon>Thermodesulfobacteriota</taxon>
        <taxon>Desulfovibrionia</taxon>
        <taxon>Desulfovibrionales</taxon>
        <taxon>Desulfovibrionaceae</taxon>
        <taxon>Solidesulfovibrio</taxon>
    </lineage>
</organism>
<dbReference type="Proteomes" id="UP000482487">
    <property type="component" value="Unassembled WGS sequence"/>
</dbReference>
<gene>
    <name evidence="1" type="ORF">GTA51_18360</name>
</gene>
<name>A0A7C9JBG5_9BACT</name>
<comment type="caution">
    <text evidence="1">The sequence shown here is derived from an EMBL/GenBank/DDBJ whole genome shotgun (WGS) entry which is preliminary data.</text>
</comment>
<dbReference type="Pfam" id="PF06868">
    <property type="entry name" value="DUF1257"/>
    <property type="match status" value="1"/>
</dbReference>
<dbReference type="EMBL" id="WVUD01000054">
    <property type="protein sequence ID" value="MYL85078.1"/>
    <property type="molecule type" value="Genomic_DNA"/>
</dbReference>
<dbReference type="OrthoDB" id="5422759at2"/>
<reference evidence="1 2" key="1">
    <citation type="submission" date="2020-01" db="EMBL/GenBank/DDBJ databases">
        <title>Genome sequence of Desulfovibrio aerotolerans DSM 16695(T).</title>
        <authorList>
            <person name="Karnachuk O."/>
            <person name="Avakyan M."/>
            <person name="Mardanov A."/>
            <person name="Kadnikov V."/>
            <person name="Ravin N."/>
        </authorList>
    </citation>
    <scope>NUCLEOTIDE SEQUENCE [LARGE SCALE GENOMIC DNA]</scope>
    <source>
        <strain evidence="1 2">DSM 16695</strain>
    </source>
</reference>
<dbReference type="AlphaFoldDB" id="A0A7C9JBG5"/>
<sequence>MSHISKIEVAITDLEALKNACHRLGFEFVEGATTYKWYGRVVDPEKYPLPEGMTLDDLGKCHHAIRVPEADYEIGVVRRNGNYLLLLDYWDSKLKNRVGENGGRLKQAYAIERTLREARRRNFRINESRTEHGIRLTLSA</sequence>
<proteinExistence type="predicted"/>
<dbReference type="InterPro" id="IPR009666">
    <property type="entry name" value="Uncharacterised_Ycf35"/>
</dbReference>
<accession>A0A7C9JBG5</accession>
<evidence type="ECO:0000313" key="1">
    <source>
        <dbReference type="EMBL" id="MYL85078.1"/>
    </source>
</evidence>
<protein>
    <submittedName>
        <fullName evidence="1">DUF1257 domain-containing protein</fullName>
    </submittedName>
</protein>
<dbReference type="RefSeq" id="WP_160963711.1">
    <property type="nucleotide sequence ID" value="NZ_WVUD01000054.1"/>
</dbReference>